<proteinExistence type="inferred from homology"/>
<comment type="similarity">
    <text evidence="1">Belongs to the ros/MucR family.</text>
</comment>
<dbReference type="EMBL" id="CP001124">
    <property type="protein sequence ID" value="ACH39016.1"/>
    <property type="molecule type" value="Genomic_DNA"/>
</dbReference>
<dbReference type="KEGG" id="gbm:Gbem_2003"/>
<name>B5EBZ2_CITBB</name>
<feature type="region of interest" description="Disordered" evidence="2">
    <location>
        <begin position="161"/>
        <end position="186"/>
    </location>
</feature>
<evidence type="ECO:0000313" key="4">
    <source>
        <dbReference type="Proteomes" id="UP000008825"/>
    </source>
</evidence>
<dbReference type="AlphaFoldDB" id="B5EBZ2"/>
<dbReference type="OrthoDB" id="9809693at2"/>
<organism evidence="3 4">
    <name type="scientific">Citrifermentans bemidjiense (strain ATCC BAA-1014 / DSM 16622 / JCM 12645 / Bem)</name>
    <name type="common">Geobacter bemidjiensis</name>
    <dbReference type="NCBI Taxonomy" id="404380"/>
    <lineage>
        <taxon>Bacteria</taxon>
        <taxon>Pseudomonadati</taxon>
        <taxon>Thermodesulfobacteriota</taxon>
        <taxon>Desulfuromonadia</taxon>
        <taxon>Geobacterales</taxon>
        <taxon>Geobacteraceae</taxon>
        <taxon>Citrifermentans</taxon>
    </lineage>
</organism>
<feature type="compositionally biased region" description="Basic residues" evidence="2">
    <location>
        <begin position="176"/>
        <end position="186"/>
    </location>
</feature>
<protein>
    <submittedName>
        <fullName evidence="3">Transcriptional regulator, Ros/MucR family</fullName>
    </submittedName>
</protein>
<gene>
    <name evidence="3" type="ordered locus">Gbem_2003</name>
</gene>
<dbReference type="InterPro" id="IPR041920">
    <property type="entry name" value="ROS/MUCR_sf"/>
</dbReference>
<dbReference type="STRING" id="404380.Gbem_2003"/>
<reference evidence="3 4" key="1">
    <citation type="submission" date="2008-07" db="EMBL/GenBank/DDBJ databases">
        <title>Complete sequence of Geobacter bemidjiensis BEM.</title>
        <authorList>
            <consortium name="US DOE Joint Genome Institute"/>
            <person name="Lucas S."/>
            <person name="Copeland A."/>
            <person name="Lapidus A."/>
            <person name="Glavina del Rio T."/>
            <person name="Dalin E."/>
            <person name="Tice H."/>
            <person name="Bruce D."/>
            <person name="Goodwin L."/>
            <person name="Pitluck S."/>
            <person name="Kiss H."/>
            <person name="Brettin T."/>
            <person name="Detter J.C."/>
            <person name="Han C."/>
            <person name="Kuske C.R."/>
            <person name="Schmutz J."/>
            <person name="Larimer F."/>
            <person name="Land M."/>
            <person name="Hauser L."/>
            <person name="Kyrpides N."/>
            <person name="Lykidis A."/>
            <person name="Lovley D."/>
            <person name="Richardson P."/>
        </authorList>
    </citation>
    <scope>NUCLEOTIDE SEQUENCE [LARGE SCALE GENOMIC DNA]</scope>
    <source>
        <strain evidence="4">ATCC BAA-1014 / DSM 16622 / JCM 12645 / Bem</strain>
    </source>
</reference>
<feature type="compositionally biased region" description="Low complexity" evidence="2">
    <location>
        <begin position="161"/>
        <end position="175"/>
    </location>
</feature>
<dbReference type="GO" id="GO:0003677">
    <property type="term" value="F:DNA binding"/>
    <property type="evidence" value="ECO:0007669"/>
    <property type="project" value="InterPro"/>
</dbReference>
<dbReference type="GO" id="GO:0006355">
    <property type="term" value="P:regulation of DNA-templated transcription"/>
    <property type="evidence" value="ECO:0007669"/>
    <property type="project" value="InterPro"/>
</dbReference>
<dbReference type="Pfam" id="PF05443">
    <property type="entry name" value="ROS_MUCR"/>
    <property type="match status" value="1"/>
</dbReference>
<dbReference type="eggNOG" id="COG4957">
    <property type="taxonomic scope" value="Bacteria"/>
</dbReference>
<accession>B5EBZ2</accession>
<dbReference type="Proteomes" id="UP000008825">
    <property type="component" value="Chromosome"/>
</dbReference>
<keyword evidence="4" id="KW-1185">Reference proteome</keyword>
<evidence type="ECO:0000313" key="3">
    <source>
        <dbReference type="EMBL" id="ACH39016.1"/>
    </source>
</evidence>
<evidence type="ECO:0000256" key="1">
    <source>
        <dbReference type="ARBA" id="ARBA00007031"/>
    </source>
</evidence>
<dbReference type="HOGENOM" id="CLU_106247_3_0_7"/>
<evidence type="ECO:0000256" key="2">
    <source>
        <dbReference type="SAM" id="MobiDB-lite"/>
    </source>
</evidence>
<dbReference type="RefSeq" id="WP_012530435.1">
    <property type="nucleotide sequence ID" value="NC_011146.1"/>
</dbReference>
<sequence length="186" mass="19441">MATLVEIAAQLVSSHASSTPMTSDELLAEISKVHAALKSLEAGESIEGIDETKPSVSMKEAFRKNEVVCLVCGKGGFKTLARHLSTAHGMKPGAYKKQFGISSKQALSAKSYSEARRKMAQDRGLADNLAKAREVRMANIEAKKEGGVAGVKAAMPAKAAKPAKVAKAAKAPAKVGRPKAAAKAKK</sequence>
<dbReference type="InterPro" id="IPR008807">
    <property type="entry name" value="ROS_MUCR"/>
</dbReference>
<dbReference type="GO" id="GO:0008270">
    <property type="term" value="F:zinc ion binding"/>
    <property type="evidence" value="ECO:0007669"/>
    <property type="project" value="InterPro"/>
</dbReference>
<reference evidence="3 4" key="2">
    <citation type="journal article" date="2010" name="BMC Genomics">
        <title>The genome of Geobacter bemidjiensis, exemplar for the subsurface clade of Geobacter species that predominate in Fe(III)-reducing subsurface environments.</title>
        <authorList>
            <person name="Aklujkar M."/>
            <person name="Young N.D."/>
            <person name="Holmes D."/>
            <person name="Chavan M."/>
            <person name="Risso C."/>
            <person name="Kiss H.E."/>
            <person name="Han C.S."/>
            <person name="Land M.L."/>
            <person name="Lovley D.R."/>
        </authorList>
    </citation>
    <scope>NUCLEOTIDE SEQUENCE [LARGE SCALE GENOMIC DNA]</scope>
    <source>
        <strain evidence="4">ATCC BAA-1014 / DSM 16622 / JCM 12645 / Bem</strain>
    </source>
</reference>
<dbReference type="Gene3D" id="1.10.10.1550">
    <property type="entry name" value="ROS/MUCR transcriptional regulator protein"/>
    <property type="match status" value="1"/>
</dbReference>